<feature type="compositionally biased region" description="Low complexity" evidence="3">
    <location>
        <begin position="516"/>
        <end position="528"/>
    </location>
</feature>
<protein>
    <recommendedName>
        <fullName evidence="6">Alpha-taxilin</fullName>
    </recommendedName>
</protein>
<dbReference type="AlphaFoldDB" id="A0A8J1XHV4"/>
<name>A0A8J1XHV4_OWEFU</name>
<evidence type="ECO:0008006" key="6">
    <source>
        <dbReference type="Google" id="ProtNLM"/>
    </source>
</evidence>
<keyword evidence="2" id="KW-0175">Coiled coil</keyword>
<reference evidence="4" key="1">
    <citation type="submission" date="2022-03" db="EMBL/GenBank/DDBJ databases">
        <authorList>
            <person name="Martin C."/>
        </authorList>
    </citation>
    <scope>NUCLEOTIDE SEQUENCE</scope>
</reference>
<feature type="region of interest" description="Disordered" evidence="3">
    <location>
        <begin position="84"/>
        <end position="103"/>
    </location>
</feature>
<evidence type="ECO:0000256" key="2">
    <source>
        <dbReference type="SAM" id="Coils"/>
    </source>
</evidence>
<dbReference type="GO" id="GO:0019905">
    <property type="term" value="F:syntaxin binding"/>
    <property type="evidence" value="ECO:0007669"/>
    <property type="project" value="InterPro"/>
</dbReference>
<dbReference type="EMBL" id="CAIIXF020000011">
    <property type="protein sequence ID" value="CAH1798772.1"/>
    <property type="molecule type" value="Genomic_DNA"/>
</dbReference>
<dbReference type="InterPro" id="IPR026183">
    <property type="entry name" value="Taxilin_fam"/>
</dbReference>
<accession>A0A8J1XHV4</accession>
<feature type="compositionally biased region" description="Acidic residues" evidence="3">
    <location>
        <begin position="22"/>
        <end position="34"/>
    </location>
</feature>
<feature type="compositionally biased region" description="Polar residues" evidence="3">
    <location>
        <begin position="486"/>
        <end position="502"/>
    </location>
</feature>
<comment type="similarity">
    <text evidence="1">Belongs to the taxilin family.</text>
</comment>
<keyword evidence="5" id="KW-1185">Reference proteome</keyword>
<evidence type="ECO:0000313" key="4">
    <source>
        <dbReference type="EMBL" id="CAH1798772.1"/>
    </source>
</evidence>
<sequence>MAATMSAKVEQEFNEEKVGVEGVEEENVQIEEPCESGKINAQPAPEQQDGSTEAASTSPPDVSTEESSREPSPSADLQLALQELEAVSPKKVQKDSTRKKKEDKTIEHILKALNSLSSPEEKLAALCKKYTDLLEDHRVTQSTLKQNQRKLTVLGREKEQLQSEHSKAVLAKSKLESLCRELQRHNKLVKEESLARAREEEEKRKEVTAKFQTTITDIQSQMNDHHSKNSKLREENIDLASKLKNLIEQYDLREQHIEKVIKHKDLESQLVEAKLQQSTLHLTEEKQKNTVEKEILLAEQNEAKNKIALLEAQEKQLRTQVALYTEKYEEFQTTLSKSNEVFASFKTEMEKMTKKIRKLEKETHMWRNRWESSNTALINMAEEKTRSDKEIATLNTKIRRLESLCRALQAERNKNEPLVNGSQVEEDSVNTNPTDGDTEANINTLGRDIQPTKTPPNTPNSRASPVTTQNGDPPDSQSENPDHQIDQSGSSESTGVSENNQSEEVKTGVGVIVNGPSDSESNSVSPSEKQPDQSETSLQPASDQSESVIEDSGVQVD</sequence>
<dbReference type="Proteomes" id="UP000749559">
    <property type="component" value="Unassembled WGS sequence"/>
</dbReference>
<feature type="compositionally biased region" description="Polar residues" evidence="3">
    <location>
        <begin position="429"/>
        <end position="444"/>
    </location>
</feature>
<organism evidence="4 5">
    <name type="scientific">Owenia fusiformis</name>
    <name type="common">Polychaete worm</name>
    <dbReference type="NCBI Taxonomy" id="6347"/>
    <lineage>
        <taxon>Eukaryota</taxon>
        <taxon>Metazoa</taxon>
        <taxon>Spiralia</taxon>
        <taxon>Lophotrochozoa</taxon>
        <taxon>Annelida</taxon>
        <taxon>Polychaeta</taxon>
        <taxon>Sedentaria</taxon>
        <taxon>Canalipalpata</taxon>
        <taxon>Sabellida</taxon>
        <taxon>Oweniida</taxon>
        <taxon>Oweniidae</taxon>
        <taxon>Owenia</taxon>
    </lineage>
</organism>
<feature type="compositionally biased region" description="Polar residues" evidence="3">
    <location>
        <begin position="533"/>
        <end position="547"/>
    </location>
</feature>
<dbReference type="PANTHER" id="PTHR16127:SF13">
    <property type="entry name" value="GH01188P"/>
    <property type="match status" value="1"/>
</dbReference>
<feature type="region of interest" description="Disordered" evidence="3">
    <location>
        <begin position="415"/>
        <end position="557"/>
    </location>
</feature>
<dbReference type="OrthoDB" id="425555at2759"/>
<feature type="compositionally biased region" description="Basic and acidic residues" evidence="3">
    <location>
        <begin position="9"/>
        <end position="19"/>
    </location>
</feature>
<feature type="coiled-coil region" evidence="2">
    <location>
        <begin position="144"/>
        <end position="249"/>
    </location>
</feature>
<dbReference type="Pfam" id="PF09728">
    <property type="entry name" value="Taxilin"/>
    <property type="match status" value="1"/>
</dbReference>
<dbReference type="PANTHER" id="PTHR16127">
    <property type="entry name" value="TAXILIN"/>
    <property type="match status" value="1"/>
</dbReference>
<dbReference type="EMBL" id="CAIIXF020000011">
    <property type="protein sequence ID" value="CAH1798771.1"/>
    <property type="molecule type" value="Genomic_DNA"/>
</dbReference>
<comment type="caution">
    <text evidence="4">The sequence shown here is derived from an EMBL/GenBank/DDBJ whole genome shotgun (WGS) entry which is preliminary data.</text>
</comment>
<feature type="compositionally biased region" description="Polar residues" evidence="3">
    <location>
        <begin position="48"/>
        <end position="61"/>
    </location>
</feature>
<evidence type="ECO:0000256" key="1">
    <source>
        <dbReference type="ARBA" id="ARBA00009550"/>
    </source>
</evidence>
<evidence type="ECO:0000256" key="3">
    <source>
        <dbReference type="SAM" id="MobiDB-lite"/>
    </source>
</evidence>
<feature type="compositionally biased region" description="Basic and acidic residues" evidence="3">
    <location>
        <begin position="92"/>
        <end position="103"/>
    </location>
</feature>
<feature type="region of interest" description="Disordered" evidence="3">
    <location>
        <begin position="1"/>
        <end position="77"/>
    </location>
</feature>
<evidence type="ECO:0000313" key="5">
    <source>
        <dbReference type="Proteomes" id="UP000749559"/>
    </source>
</evidence>
<feature type="coiled-coil region" evidence="2">
    <location>
        <begin position="293"/>
        <end position="411"/>
    </location>
</feature>
<feature type="compositionally biased region" description="Polar residues" evidence="3">
    <location>
        <begin position="459"/>
        <end position="479"/>
    </location>
</feature>
<proteinExistence type="inferred from homology"/>
<gene>
    <name evidence="4" type="ORF">OFUS_LOCUS22863</name>
</gene>